<dbReference type="EMBL" id="BPLQ01005277">
    <property type="protein sequence ID" value="GIY13710.1"/>
    <property type="molecule type" value="Genomic_DNA"/>
</dbReference>
<evidence type="ECO:0000313" key="1">
    <source>
        <dbReference type="EMBL" id="GIY13710.1"/>
    </source>
</evidence>
<comment type="caution">
    <text evidence="1">The sequence shown here is derived from an EMBL/GenBank/DDBJ whole genome shotgun (WGS) entry which is preliminary data.</text>
</comment>
<gene>
    <name evidence="1" type="ORF">CDAR_377581</name>
</gene>
<proteinExistence type="predicted"/>
<accession>A0AAV4QW50</accession>
<organism evidence="1 2">
    <name type="scientific">Caerostris darwini</name>
    <dbReference type="NCBI Taxonomy" id="1538125"/>
    <lineage>
        <taxon>Eukaryota</taxon>
        <taxon>Metazoa</taxon>
        <taxon>Ecdysozoa</taxon>
        <taxon>Arthropoda</taxon>
        <taxon>Chelicerata</taxon>
        <taxon>Arachnida</taxon>
        <taxon>Araneae</taxon>
        <taxon>Araneomorphae</taxon>
        <taxon>Entelegynae</taxon>
        <taxon>Araneoidea</taxon>
        <taxon>Araneidae</taxon>
        <taxon>Caerostris</taxon>
    </lineage>
</organism>
<keyword evidence="2" id="KW-1185">Reference proteome</keyword>
<dbReference type="AlphaFoldDB" id="A0AAV4QW50"/>
<dbReference type="Proteomes" id="UP001054837">
    <property type="component" value="Unassembled WGS sequence"/>
</dbReference>
<sequence>MRTRPDDISQPHWTMEIPTVSCVVCVRRFESAVQWNAPRTSPRWCCHRLPPTDTYSSVRLNTLSGIVLNDVRGQGCSSRDVSDKPYNLVINWAAMANDNTVVKFLPSYTMKE</sequence>
<reference evidence="1 2" key="1">
    <citation type="submission" date="2021-06" db="EMBL/GenBank/DDBJ databases">
        <title>Caerostris darwini draft genome.</title>
        <authorList>
            <person name="Kono N."/>
            <person name="Arakawa K."/>
        </authorList>
    </citation>
    <scope>NUCLEOTIDE SEQUENCE [LARGE SCALE GENOMIC DNA]</scope>
</reference>
<name>A0AAV4QW50_9ARAC</name>
<evidence type="ECO:0000313" key="2">
    <source>
        <dbReference type="Proteomes" id="UP001054837"/>
    </source>
</evidence>
<protein>
    <submittedName>
        <fullName evidence="1">Uncharacterized protein</fullName>
    </submittedName>
</protein>